<dbReference type="Proteomes" id="UP000811899">
    <property type="component" value="Unassembled WGS sequence"/>
</dbReference>
<sequence>MELFEKLRAVALQQNLDNEFPSWLLAEVMTIADEPDLYEEKVHLIELLIDQIDNFDPYAGTGCFDTSVGAETIQSTIRRVLN</sequence>
<proteinExistence type="predicted"/>
<dbReference type="RefSeq" id="WP_214173221.1">
    <property type="nucleotide sequence ID" value="NZ_JAHCVJ010000012.1"/>
</dbReference>
<dbReference type="AlphaFoldDB" id="A0AAW4L6M4"/>
<organism evidence="1 2">
    <name type="scientific">Geoanaerobacter pelophilus</name>
    <dbReference type="NCBI Taxonomy" id="60036"/>
    <lineage>
        <taxon>Bacteria</taxon>
        <taxon>Pseudomonadati</taxon>
        <taxon>Thermodesulfobacteriota</taxon>
        <taxon>Desulfuromonadia</taxon>
        <taxon>Geobacterales</taxon>
        <taxon>Geobacteraceae</taxon>
        <taxon>Geoanaerobacter</taxon>
    </lineage>
</organism>
<evidence type="ECO:0008006" key="3">
    <source>
        <dbReference type="Google" id="ProtNLM"/>
    </source>
</evidence>
<comment type="caution">
    <text evidence="1">The sequence shown here is derived from an EMBL/GenBank/DDBJ whole genome shotgun (WGS) entry which is preliminary data.</text>
</comment>
<gene>
    <name evidence="1" type="ORF">KI809_19245</name>
</gene>
<evidence type="ECO:0000313" key="2">
    <source>
        <dbReference type="Proteomes" id="UP000811899"/>
    </source>
</evidence>
<dbReference type="EMBL" id="JAHCVJ010000012">
    <property type="protein sequence ID" value="MBT0666449.1"/>
    <property type="molecule type" value="Genomic_DNA"/>
</dbReference>
<accession>A0AAW4L6M4</accession>
<name>A0AAW4L6M4_9BACT</name>
<evidence type="ECO:0000313" key="1">
    <source>
        <dbReference type="EMBL" id="MBT0666449.1"/>
    </source>
</evidence>
<dbReference type="NCBIfam" id="NF045727">
    <property type="entry name" value="GSU3529_fam"/>
    <property type="match status" value="1"/>
</dbReference>
<protein>
    <recommendedName>
        <fullName evidence="3">Self-protective colicin-like immunity</fullName>
    </recommendedName>
</protein>
<keyword evidence="2" id="KW-1185">Reference proteome</keyword>
<reference evidence="1 2" key="1">
    <citation type="submission" date="2021-05" db="EMBL/GenBank/DDBJ databases">
        <title>The draft genome of Geobacter pelophilus DSM 12255.</title>
        <authorList>
            <person name="Xu Z."/>
            <person name="Masuda Y."/>
            <person name="Itoh H."/>
            <person name="Senoo K."/>
        </authorList>
    </citation>
    <scope>NUCLEOTIDE SEQUENCE [LARGE SCALE GENOMIC DNA]</scope>
    <source>
        <strain evidence="1 2">DSM 12255</strain>
    </source>
</reference>